<name>A0ABQ8TXY6_PERAM</name>
<keyword evidence="2" id="KW-1185">Reference proteome</keyword>
<evidence type="ECO:0000313" key="2">
    <source>
        <dbReference type="Proteomes" id="UP001148838"/>
    </source>
</evidence>
<sequence>LDNNSVSSKARFCRPGPNTILTDEEEITQKNGSLMVIKKGFPRRKADVIASVKEFLQLNNWPNLFIDNIPGRGWYKALLKRHPDTATRTSGASVQQAAASAKKIYETGLSKYLNV</sequence>
<evidence type="ECO:0000313" key="1">
    <source>
        <dbReference type="EMBL" id="KAJ4450542.1"/>
    </source>
</evidence>
<proteinExistence type="predicted"/>
<reference evidence="1 2" key="1">
    <citation type="journal article" date="2022" name="Allergy">
        <title>Genome assembly and annotation of Periplaneta americana reveal a comprehensive cockroach allergen profile.</title>
        <authorList>
            <person name="Wang L."/>
            <person name="Xiong Q."/>
            <person name="Saelim N."/>
            <person name="Wang L."/>
            <person name="Nong W."/>
            <person name="Wan A.T."/>
            <person name="Shi M."/>
            <person name="Liu X."/>
            <person name="Cao Q."/>
            <person name="Hui J.H.L."/>
            <person name="Sookrung N."/>
            <person name="Leung T.F."/>
            <person name="Tungtrongchitr A."/>
            <person name="Tsui S.K.W."/>
        </authorList>
    </citation>
    <scope>NUCLEOTIDE SEQUENCE [LARGE SCALE GENOMIC DNA]</scope>
    <source>
        <strain evidence="1">PWHHKU_190912</strain>
    </source>
</reference>
<organism evidence="1 2">
    <name type="scientific">Periplaneta americana</name>
    <name type="common">American cockroach</name>
    <name type="synonym">Blatta americana</name>
    <dbReference type="NCBI Taxonomy" id="6978"/>
    <lineage>
        <taxon>Eukaryota</taxon>
        <taxon>Metazoa</taxon>
        <taxon>Ecdysozoa</taxon>
        <taxon>Arthropoda</taxon>
        <taxon>Hexapoda</taxon>
        <taxon>Insecta</taxon>
        <taxon>Pterygota</taxon>
        <taxon>Neoptera</taxon>
        <taxon>Polyneoptera</taxon>
        <taxon>Dictyoptera</taxon>
        <taxon>Blattodea</taxon>
        <taxon>Blattoidea</taxon>
        <taxon>Blattidae</taxon>
        <taxon>Blattinae</taxon>
        <taxon>Periplaneta</taxon>
    </lineage>
</organism>
<protein>
    <submittedName>
        <fullName evidence="1">Uncharacterized protein</fullName>
    </submittedName>
</protein>
<comment type="caution">
    <text evidence="1">The sequence shown here is derived from an EMBL/GenBank/DDBJ whole genome shotgun (WGS) entry which is preliminary data.</text>
</comment>
<dbReference type="Proteomes" id="UP001148838">
    <property type="component" value="Unassembled WGS sequence"/>
</dbReference>
<feature type="non-terminal residue" evidence="1">
    <location>
        <position position="1"/>
    </location>
</feature>
<dbReference type="EMBL" id="JAJSOF020000003">
    <property type="protein sequence ID" value="KAJ4450542.1"/>
    <property type="molecule type" value="Genomic_DNA"/>
</dbReference>
<gene>
    <name evidence="1" type="ORF">ANN_01969</name>
</gene>
<accession>A0ABQ8TXY6</accession>